<proteinExistence type="predicted"/>
<evidence type="ECO:0000313" key="2">
    <source>
        <dbReference type="Proteomes" id="UP000003288"/>
    </source>
</evidence>
<protein>
    <submittedName>
        <fullName evidence="1">Uncharacterized protein</fullName>
    </submittedName>
</protein>
<comment type="caution">
    <text evidence="1">The sequence shown here is derived from an EMBL/GenBank/DDBJ whole genome shotgun (WGS) entry which is preliminary data.</text>
</comment>
<name>A0AAI9F398_9BACT</name>
<evidence type="ECO:0000313" key="1">
    <source>
        <dbReference type="EMBL" id="EDM24411.1"/>
    </source>
</evidence>
<organism evidence="1 2">
    <name type="scientific">Caminibacter mediatlanticus TB-2</name>
    <dbReference type="NCBI Taxonomy" id="391592"/>
    <lineage>
        <taxon>Bacteria</taxon>
        <taxon>Pseudomonadati</taxon>
        <taxon>Campylobacterota</taxon>
        <taxon>Epsilonproteobacteria</taxon>
        <taxon>Nautiliales</taxon>
        <taxon>Nautiliaceae</taxon>
        <taxon>Caminibacter</taxon>
    </lineage>
</organism>
<accession>A0AAI9F398</accession>
<gene>
    <name evidence="1" type="ORF">CMTB2_02808</name>
</gene>
<dbReference type="AlphaFoldDB" id="A0AAI9F398"/>
<sequence>MLNTEESNLLQIDKKIKLLNEIVNSSDFKDLSKTFKKSCKYSKRL</sequence>
<dbReference type="Proteomes" id="UP000003288">
    <property type="component" value="Unassembled WGS sequence"/>
</dbReference>
<dbReference type="EMBL" id="ABCJ01000001">
    <property type="protein sequence ID" value="EDM24411.1"/>
    <property type="molecule type" value="Genomic_DNA"/>
</dbReference>
<reference evidence="1 2" key="1">
    <citation type="journal article" date="2011" name="Stand. Genomic Sci.">
        <title>Draft genome sequence of Caminibacter mediatlanticus strain TB-2, an epsilonproteobacterium isolated from a deep-sea hydrothermal vent.</title>
        <authorList>
            <person name="Giovannelli D."/>
            <person name="Ferriera S."/>
            <person name="Johnson J."/>
            <person name="Kravitz S."/>
            <person name="Perez-Rodriguez I."/>
            <person name="Ricci J."/>
            <person name="O'Brien C."/>
            <person name="Voordeckers J.W."/>
            <person name="Bini E."/>
            <person name="Vetriani C."/>
        </authorList>
    </citation>
    <scope>NUCLEOTIDE SEQUENCE [LARGE SCALE GENOMIC DNA]</scope>
    <source>
        <strain evidence="1 2">TB-2</strain>
    </source>
</reference>